<sequence length="25" mass="3159">MSSYNIFHWIKRFLLKGFEWASIRK</sequence>
<proteinExistence type="predicted"/>
<accession>A0A2P2NLB0</accession>
<dbReference type="AlphaFoldDB" id="A0A2P2NLB0"/>
<protein>
    <submittedName>
        <fullName evidence="1">Uncharacterized protein</fullName>
    </submittedName>
</protein>
<reference evidence="1" key="1">
    <citation type="submission" date="2018-02" db="EMBL/GenBank/DDBJ databases">
        <title>Rhizophora mucronata_Transcriptome.</title>
        <authorList>
            <person name="Meera S.P."/>
            <person name="Sreeshan A."/>
            <person name="Augustine A."/>
        </authorList>
    </citation>
    <scope>NUCLEOTIDE SEQUENCE</scope>
    <source>
        <tissue evidence="1">Leaf</tissue>
    </source>
</reference>
<organism evidence="1">
    <name type="scientific">Rhizophora mucronata</name>
    <name type="common">Asiatic mangrove</name>
    <dbReference type="NCBI Taxonomy" id="61149"/>
    <lineage>
        <taxon>Eukaryota</taxon>
        <taxon>Viridiplantae</taxon>
        <taxon>Streptophyta</taxon>
        <taxon>Embryophyta</taxon>
        <taxon>Tracheophyta</taxon>
        <taxon>Spermatophyta</taxon>
        <taxon>Magnoliopsida</taxon>
        <taxon>eudicotyledons</taxon>
        <taxon>Gunneridae</taxon>
        <taxon>Pentapetalae</taxon>
        <taxon>rosids</taxon>
        <taxon>fabids</taxon>
        <taxon>Malpighiales</taxon>
        <taxon>Rhizophoraceae</taxon>
        <taxon>Rhizophora</taxon>
    </lineage>
</organism>
<dbReference type="EMBL" id="GGEC01062769">
    <property type="protein sequence ID" value="MBX43253.1"/>
    <property type="molecule type" value="Transcribed_RNA"/>
</dbReference>
<evidence type="ECO:0000313" key="1">
    <source>
        <dbReference type="EMBL" id="MBX43253.1"/>
    </source>
</evidence>
<name>A0A2P2NLB0_RHIMU</name>